<protein>
    <submittedName>
        <fullName evidence="2">DUF4309 domain-containing protein</fullName>
    </submittedName>
</protein>
<dbReference type="InterPro" id="IPR025453">
    <property type="entry name" value="DUF4309"/>
</dbReference>
<dbReference type="Pfam" id="PF14172">
    <property type="entry name" value="DUF4309"/>
    <property type="match status" value="1"/>
</dbReference>
<evidence type="ECO:0000313" key="2">
    <source>
        <dbReference type="EMBL" id="MFC4409606.1"/>
    </source>
</evidence>
<keyword evidence="3" id="KW-1185">Reference proteome</keyword>
<evidence type="ECO:0000313" key="3">
    <source>
        <dbReference type="Proteomes" id="UP001595817"/>
    </source>
</evidence>
<sequence length="201" mass="22372">MKKWFLPFAAIMLLAGCNNNDGNENPEEAMDDLGTEELGDDAVINEDEQHEQDGADDDNEQNEAKNYLTKDFYNEVSQGNMPGSNIKLDDPEDDVKSQMGEPQAEEDVDDVNFITYEKYAYGVKDGKVVAIAYHVPESDNTTTSEFIEAWGAPATEGAMYNNAPGTYTLTYEFVEDTVVTVKSKEKDKVIDAIIVNKKKES</sequence>
<name>A0ABV8X0Z2_9LACT</name>
<gene>
    <name evidence="2" type="ORF">ACFOZY_04035</name>
</gene>
<evidence type="ECO:0000256" key="1">
    <source>
        <dbReference type="SAM" id="MobiDB-lite"/>
    </source>
</evidence>
<dbReference type="RefSeq" id="WP_378152527.1">
    <property type="nucleotide sequence ID" value="NZ_JBHSEC010000003.1"/>
</dbReference>
<reference evidence="3" key="1">
    <citation type="journal article" date="2019" name="Int. J. Syst. Evol. Microbiol.">
        <title>The Global Catalogue of Microorganisms (GCM) 10K type strain sequencing project: providing services to taxonomists for standard genome sequencing and annotation.</title>
        <authorList>
            <consortium name="The Broad Institute Genomics Platform"/>
            <consortium name="The Broad Institute Genome Sequencing Center for Infectious Disease"/>
            <person name="Wu L."/>
            <person name="Ma J."/>
        </authorList>
    </citation>
    <scope>NUCLEOTIDE SEQUENCE [LARGE SCALE GENOMIC DNA]</scope>
    <source>
        <strain evidence="3">CCUG 59778</strain>
    </source>
</reference>
<comment type="caution">
    <text evidence="2">The sequence shown here is derived from an EMBL/GenBank/DDBJ whole genome shotgun (WGS) entry which is preliminary data.</text>
</comment>
<organism evidence="2 3">
    <name type="scientific">Chungangia koreensis</name>
    <dbReference type="NCBI Taxonomy" id="752657"/>
    <lineage>
        <taxon>Bacteria</taxon>
        <taxon>Bacillati</taxon>
        <taxon>Bacillota</taxon>
        <taxon>Bacilli</taxon>
        <taxon>Lactobacillales</taxon>
        <taxon>Chungangia</taxon>
    </lineage>
</organism>
<dbReference type="EMBL" id="JBHSEC010000003">
    <property type="protein sequence ID" value="MFC4409606.1"/>
    <property type="molecule type" value="Genomic_DNA"/>
</dbReference>
<feature type="region of interest" description="Disordered" evidence="1">
    <location>
        <begin position="79"/>
        <end position="105"/>
    </location>
</feature>
<proteinExistence type="predicted"/>
<accession>A0ABV8X0Z2</accession>
<dbReference type="PROSITE" id="PS51257">
    <property type="entry name" value="PROKAR_LIPOPROTEIN"/>
    <property type="match status" value="1"/>
</dbReference>
<feature type="compositionally biased region" description="Acidic residues" evidence="1">
    <location>
        <begin position="24"/>
        <end position="61"/>
    </location>
</feature>
<dbReference type="Proteomes" id="UP001595817">
    <property type="component" value="Unassembled WGS sequence"/>
</dbReference>
<feature type="region of interest" description="Disordered" evidence="1">
    <location>
        <begin position="17"/>
        <end position="66"/>
    </location>
</feature>